<protein>
    <recommendedName>
        <fullName evidence="6">Peptidyl-prolyl cis-trans isomerase</fullName>
        <ecNumber evidence="6">5.2.1.8</ecNumber>
    </recommendedName>
</protein>
<keyword evidence="4 5" id="KW-0413">Isomerase</keyword>
<dbReference type="PROSITE" id="PS51257">
    <property type="entry name" value="PROKAR_LIPOPROTEIN"/>
    <property type="match status" value="1"/>
</dbReference>
<dbReference type="EC" id="5.2.1.8" evidence="6"/>
<keyword evidence="3 5" id="KW-0697">Rotamase</keyword>
<dbReference type="Pfam" id="PF00254">
    <property type="entry name" value="FKBP_C"/>
    <property type="match status" value="1"/>
</dbReference>
<keyword evidence="9" id="KW-1185">Reference proteome</keyword>
<reference evidence="8 9" key="1">
    <citation type="submission" date="2023-12" db="EMBL/GenBank/DDBJ databases">
        <title>the genome sequence of Hyalangium sp. s54d21.</title>
        <authorList>
            <person name="Zhang X."/>
        </authorList>
    </citation>
    <scope>NUCLEOTIDE SEQUENCE [LARGE SCALE GENOMIC DNA]</scope>
    <source>
        <strain evidence="9">s54d21</strain>
    </source>
</reference>
<evidence type="ECO:0000256" key="5">
    <source>
        <dbReference type="PROSITE-ProRule" id="PRU00277"/>
    </source>
</evidence>
<dbReference type="PANTHER" id="PTHR43811:SF19">
    <property type="entry name" value="39 KDA FK506-BINDING NUCLEAR PROTEIN"/>
    <property type="match status" value="1"/>
</dbReference>
<dbReference type="Proteomes" id="UP001291309">
    <property type="component" value="Unassembled WGS sequence"/>
</dbReference>
<evidence type="ECO:0000256" key="6">
    <source>
        <dbReference type="RuleBase" id="RU003915"/>
    </source>
</evidence>
<dbReference type="GO" id="GO:0003755">
    <property type="term" value="F:peptidyl-prolyl cis-trans isomerase activity"/>
    <property type="evidence" value="ECO:0007669"/>
    <property type="project" value="UniProtKB-EC"/>
</dbReference>
<evidence type="ECO:0000256" key="2">
    <source>
        <dbReference type="ARBA" id="ARBA00006577"/>
    </source>
</evidence>
<evidence type="ECO:0000256" key="4">
    <source>
        <dbReference type="ARBA" id="ARBA00023235"/>
    </source>
</evidence>
<name>A0ABU5H9L9_9BACT</name>
<dbReference type="EMBL" id="JAXIVS010000010">
    <property type="protein sequence ID" value="MDY7230168.1"/>
    <property type="molecule type" value="Genomic_DNA"/>
</dbReference>
<dbReference type="PANTHER" id="PTHR43811">
    <property type="entry name" value="FKBP-TYPE PEPTIDYL-PROLYL CIS-TRANS ISOMERASE FKPA"/>
    <property type="match status" value="1"/>
</dbReference>
<gene>
    <name evidence="8" type="ORF">SYV04_27480</name>
</gene>
<evidence type="ECO:0000313" key="9">
    <source>
        <dbReference type="Proteomes" id="UP001291309"/>
    </source>
</evidence>
<evidence type="ECO:0000256" key="3">
    <source>
        <dbReference type="ARBA" id="ARBA00023110"/>
    </source>
</evidence>
<comment type="caution">
    <text evidence="8">The sequence shown here is derived from an EMBL/GenBank/DDBJ whole genome shotgun (WGS) entry which is preliminary data.</text>
</comment>
<evidence type="ECO:0000313" key="8">
    <source>
        <dbReference type="EMBL" id="MDY7230168.1"/>
    </source>
</evidence>
<comment type="similarity">
    <text evidence="2 6">Belongs to the FKBP-type PPIase family.</text>
</comment>
<evidence type="ECO:0000256" key="1">
    <source>
        <dbReference type="ARBA" id="ARBA00000971"/>
    </source>
</evidence>
<accession>A0ABU5H9L9</accession>
<dbReference type="PROSITE" id="PS50059">
    <property type="entry name" value="FKBP_PPIASE"/>
    <property type="match status" value="1"/>
</dbReference>
<dbReference type="InterPro" id="IPR046357">
    <property type="entry name" value="PPIase_dom_sf"/>
</dbReference>
<dbReference type="SUPFAM" id="SSF54534">
    <property type="entry name" value="FKBP-like"/>
    <property type="match status" value="1"/>
</dbReference>
<dbReference type="Gene3D" id="3.10.50.40">
    <property type="match status" value="1"/>
</dbReference>
<feature type="domain" description="PPIase FKBP-type" evidence="7">
    <location>
        <begin position="66"/>
        <end position="153"/>
    </location>
</feature>
<dbReference type="InterPro" id="IPR001179">
    <property type="entry name" value="PPIase_FKBP_dom"/>
</dbReference>
<evidence type="ECO:0000259" key="7">
    <source>
        <dbReference type="PROSITE" id="PS50059"/>
    </source>
</evidence>
<proteinExistence type="inferred from homology"/>
<comment type="catalytic activity">
    <reaction evidence="1 5 6">
        <text>[protein]-peptidylproline (omega=180) = [protein]-peptidylproline (omega=0)</text>
        <dbReference type="Rhea" id="RHEA:16237"/>
        <dbReference type="Rhea" id="RHEA-COMP:10747"/>
        <dbReference type="Rhea" id="RHEA-COMP:10748"/>
        <dbReference type="ChEBI" id="CHEBI:83833"/>
        <dbReference type="ChEBI" id="CHEBI:83834"/>
        <dbReference type="EC" id="5.2.1.8"/>
    </reaction>
</comment>
<organism evidence="8 9">
    <name type="scientific">Hyalangium rubrum</name>
    <dbReference type="NCBI Taxonomy" id="3103134"/>
    <lineage>
        <taxon>Bacteria</taxon>
        <taxon>Pseudomonadati</taxon>
        <taxon>Myxococcota</taxon>
        <taxon>Myxococcia</taxon>
        <taxon>Myxococcales</taxon>
        <taxon>Cystobacterineae</taxon>
        <taxon>Archangiaceae</taxon>
        <taxon>Hyalangium</taxon>
    </lineage>
</organism>
<dbReference type="RefSeq" id="WP_321548890.1">
    <property type="nucleotide sequence ID" value="NZ_JAXIVS010000010.1"/>
</dbReference>
<sequence length="153" mass="16401">MLRSLMLLPLVLLLGCGDEGSSSSGDPSRVTYASELNVDLAAMERRDSGLFVQDLVVGEGSEALANRPVTVHYTGWLPNGTRFDSSRTRNKPFQFTLGKGVVIQGWDEGVAGMRVGGQRKLVIPAALAYGNEPRGQIPANSVLVFDVELISVP</sequence>